<keyword evidence="2" id="KW-1185">Reference proteome</keyword>
<dbReference type="Proteomes" id="UP001302274">
    <property type="component" value="Unassembled WGS sequence"/>
</dbReference>
<accession>A0ABU5VV49</accession>
<proteinExistence type="predicted"/>
<name>A0ABU5VV49_9BACT</name>
<gene>
    <name evidence="1" type="ORF">SHI21_09770</name>
</gene>
<evidence type="ECO:0000313" key="1">
    <source>
        <dbReference type="EMBL" id="MEA9356492.1"/>
    </source>
</evidence>
<reference evidence="1 2" key="1">
    <citation type="submission" date="2023-11" db="EMBL/GenBank/DDBJ databases">
        <title>A Novel Polar Bacteriovorax (B. antarcticus) Isolated from the Biocrust in Antarctica.</title>
        <authorList>
            <person name="Mun W."/>
            <person name="Choi S.Y."/>
            <person name="Mitchell R.J."/>
        </authorList>
    </citation>
    <scope>NUCLEOTIDE SEQUENCE [LARGE SCALE GENOMIC DNA]</scope>
    <source>
        <strain evidence="1 2">PP10</strain>
    </source>
</reference>
<comment type="caution">
    <text evidence="1">The sequence shown here is derived from an EMBL/GenBank/DDBJ whole genome shotgun (WGS) entry which is preliminary data.</text>
</comment>
<organism evidence="1 2">
    <name type="scientific">Bacteriovorax antarcticus</name>
    <dbReference type="NCBI Taxonomy" id="3088717"/>
    <lineage>
        <taxon>Bacteria</taxon>
        <taxon>Pseudomonadati</taxon>
        <taxon>Bdellovibrionota</taxon>
        <taxon>Bacteriovoracia</taxon>
        <taxon>Bacteriovoracales</taxon>
        <taxon>Bacteriovoracaceae</taxon>
        <taxon>Bacteriovorax</taxon>
    </lineage>
</organism>
<sequence>MSGDLSKQDLYEGVKTLIETDAVHVHLTQQKLFTLFSVGFQYLLFESTRNPGAYIIRVEDGYLAEKLAKKSKDPSTRKFLQSLMIPRKFKYEKSFFYLDYFHFGSWNMTSEIPREKIKAALIVKNTSSKPMMEIDLDPEADTAVMDTIKNGDYLRMLMEFVPRTITIAFEETFEGTTPVTFPFIKKEKEKTVSGVTINSDIEWDD</sequence>
<dbReference type="EMBL" id="JAYGJQ010000001">
    <property type="protein sequence ID" value="MEA9356492.1"/>
    <property type="molecule type" value="Genomic_DNA"/>
</dbReference>
<evidence type="ECO:0000313" key="2">
    <source>
        <dbReference type="Proteomes" id="UP001302274"/>
    </source>
</evidence>
<dbReference type="RefSeq" id="WP_323576195.1">
    <property type="nucleotide sequence ID" value="NZ_JAYGJQ010000001.1"/>
</dbReference>
<protein>
    <submittedName>
        <fullName evidence="1">Uncharacterized protein</fullName>
    </submittedName>
</protein>